<dbReference type="Pfam" id="PF08877">
    <property type="entry name" value="MepB-like"/>
    <property type="match status" value="1"/>
</dbReference>
<dbReference type="OrthoDB" id="4954833at2"/>
<sequence length="163" mass="19122">MKKELSNMTKEMYERCGFEISNLKIEEESREYEACQFELNSLKIISRNAKITPKKIGQFVTFWKRSATGPIEPFHATDHFDFYVVNVNSKDASGQFVFPKSVLIIKGIVTYLKKEGKRGFRVYPSWDTPTSAQALRTQQWQLNYFFVLNENNWLERAKALYVI</sequence>
<accession>A0A5S5C2N2</accession>
<dbReference type="EMBL" id="VNHU01000005">
    <property type="protein sequence ID" value="TYP73557.1"/>
    <property type="molecule type" value="Genomic_DNA"/>
</dbReference>
<evidence type="ECO:0000313" key="1">
    <source>
        <dbReference type="EMBL" id="TYP73557.1"/>
    </source>
</evidence>
<keyword evidence="2" id="KW-1185">Reference proteome</keyword>
<evidence type="ECO:0008006" key="3">
    <source>
        <dbReference type="Google" id="ProtNLM"/>
    </source>
</evidence>
<name>A0A5S5C2N2_9FLAO</name>
<dbReference type="Proteomes" id="UP000324376">
    <property type="component" value="Unassembled WGS sequence"/>
</dbReference>
<protein>
    <recommendedName>
        <fullName evidence="3">MepB protein</fullName>
    </recommendedName>
</protein>
<organism evidence="1 2">
    <name type="scientific">Aquimarina intermedia</name>
    <dbReference type="NCBI Taxonomy" id="350814"/>
    <lineage>
        <taxon>Bacteria</taxon>
        <taxon>Pseudomonadati</taxon>
        <taxon>Bacteroidota</taxon>
        <taxon>Flavobacteriia</taxon>
        <taxon>Flavobacteriales</taxon>
        <taxon>Flavobacteriaceae</taxon>
        <taxon>Aquimarina</taxon>
    </lineage>
</organism>
<dbReference type="AlphaFoldDB" id="A0A5S5C2N2"/>
<proteinExistence type="predicted"/>
<comment type="caution">
    <text evidence="1">The sequence shown here is derived from an EMBL/GenBank/DDBJ whole genome shotgun (WGS) entry which is preliminary data.</text>
</comment>
<dbReference type="PIRSF" id="PIRSF032285">
    <property type="entry name" value="UCP032285"/>
    <property type="match status" value="1"/>
</dbReference>
<gene>
    <name evidence="1" type="ORF">BD809_105144</name>
</gene>
<dbReference type="InterPro" id="IPR038231">
    <property type="entry name" value="MepB-like_sf"/>
</dbReference>
<dbReference type="Gene3D" id="3.40.1350.140">
    <property type="entry name" value="MepB-like"/>
    <property type="match status" value="1"/>
</dbReference>
<reference evidence="1 2" key="1">
    <citation type="submission" date="2019-07" db="EMBL/GenBank/DDBJ databases">
        <title>Genomic Encyclopedia of Archaeal and Bacterial Type Strains, Phase II (KMG-II): from individual species to whole genera.</title>
        <authorList>
            <person name="Goeker M."/>
        </authorList>
    </citation>
    <scope>NUCLEOTIDE SEQUENCE [LARGE SCALE GENOMIC DNA]</scope>
    <source>
        <strain evidence="1 2">DSM 17527</strain>
    </source>
</reference>
<dbReference type="RefSeq" id="WP_148782661.1">
    <property type="nucleotide sequence ID" value="NZ_VNHU01000005.1"/>
</dbReference>
<dbReference type="InterPro" id="IPR011235">
    <property type="entry name" value="MepB-like"/>
</dbReference>
<evidence type="ECO:0000313" key="2">
    <source>
        <dbReference type="Proteomes" id="UP000324376"/>
    </source>
</evidence>